<accession>A0A4R8S1D7</accession>
<organism evidence="2 3">
    <name type="scientific">Colletotrichum trifolii</name>
    <dbReference type="NCBI Taxonomy" id="5466"/>
    <lineage>
        <taxon>Eukaryota</taxon>
        <taxon>Fungi</taxon>
        <taxon>Dikarya</taxon>
        <taxon>Ascomycota</taxon>
        <taxon>Pezizomycotina</taxon>
        <taxon>Sordariomycetes</taxon>
        <taxon>Hypocreomycetidae</taxon>
        <taxon>Glomerellales</taxon>
        <taxon>Glomerellaceae</taxon>
        <taxon>Colletotrichum</taxon>
        <taxon>Colletotrichum orbiculare species complex</taxon>
    </lineage>
</organism>
<gene>
    <name evidence="2" type="ORF">CTRI78_v000164</name>
</gene>
<dbReference type="EMBL" id="RYZW01000001">
    <property type="protein sequence ID" value="TDZ75090.1"/>
    <property type="molecule type" value="Genomic_DNA"/>
</dbReference>
<dbReference type="Proteomes" id="UP000295703">
    <property type="component" value="Unassembled WGS sequence"/>
</dbReference>
<sequence length="72" mass="8162">MDVELLRQGNGRQERKHQGRDAEDQGRLRSGQIRTPRPPNVYRSIYTVAIAPGYRRITSLGDNIRVAEDSVA</sequence>
<reference evidence="2 3" key="1">
    <citation type="submission" date="2018-12" db="EMBL/GenBank/DDBJ databases">
        <title>Genome sequence and assembly of Colletotrichum trifolii.</title>
        <authorList>
            <person name="Gan P."/>
            <person name="Shirasu K."/>
        </authorList>
    </citation>
    <scope>NUCLEOTIDE SEQUENCE [LARGE SCALE GENOMIC DNA]</scope>
    <source>
        <strain evidence="2 3">543-2</strain>
    </source>
</reference>
<name>A0A4R8S1D7_COLTR</name>
<keyword evidence="3" id="KW-1185">Reference proteome</keyword>
<evidence type="ECO:0000256" key="1">
    <source>
        <dbReference type="SAM" id="MobiDB-lite"/>
    </source>
</evidence>
<evidence type="ECO:0000313" key="2">
    <source>
        <dbReference type="EMBL" id="TDZ75090.1"/>
    </source>
</evidence>
<protein>
    <submittedName>
        <fullName evidence="2">Uncharacterized protein</fullName>
    </submittedName>
</protein>
<comment type="caution">
    <text evidence="2">The sequence shown here is derived from an EMBL/GenBank/DDBJ whole genome shotgun (WGS) entry which is preliminary data.</text>
</comment>
<dbReference type="AlphaFoldDB" id="A0A4R8S1D7"/>
<proteinExistence type="predicted"/>
<feature type="region of interest" description="Disordered" evidence="1">
    <location>
        <begin position="1"/>
        <end position="39"/>
    </location>
</feature>
<evidence type="ECO:0000313" key="3">
    <source>
        <dbReference type="Proteomes" id="UP000295703"/>
    </source>
</evidence>